<dbReference type="GO" id="GO:1990879">
    <property type="term" value="C:CST complex"/>
    <property type="evidence" value="ECO:0007669"/>
    <property type="project" value="InterPro"/>
</dbReference>
<dbReference type="EMBL" id="MDYQ01000061">
    <property type="protein sequence ID" value="PRP84510.1"/>
    <property type="molecule type" value="Genomic_DNA"/>
</dbReference>
<dbReference type="Gene3D" id="2.40.50.140">
    <property type="entry name" value="Nucleic acid-binding proteins"/>
    <property type="match status" value="1"/>
</dbReference>
<accession>A0A2P6NKL3</accession>
<keyword evidence="2" id="KW-1185">Reference proteome</keyword>
<evidence type="ECO:0000313" key="1">
    <source>
        <dbReference type="EMBL" id="PRP84510.1"/>
    </source>
</evidence>
<dbReference type="AlphaFoldDB" id="A0A2P6NKL3"/>
<gene>
    <name evidence="1" type="ORF">PROFUN_05845</name>
</gene>
<dbReference type="OrthoDB" id="342190at2759"/>
<dbReference type="InterPro" id="IPR029146">
    <property type="entry name" value="Ten1_animal_plant"/>
</dbReference>
<organism evidence="1 2">
    <name type="scientific">Planoprotostelium fungivorum</name>
    <dbReference type="NCBI Taxonomy" id="1890364"/>
    <lineage>
        <taxon>Eukaryota</taxon>
        <taxon>Amoebozoa</taxon>
        <taxon>Evosea</taxon>
        <taxon>Variosea</taxon>
        <taxon>Cavosteliida</taxon>
        <taxon>Cavosteliaceae</taxon>
        <taxon>Planoprotostelium</taxon>
    </lineage>
</organism>
<dbReference type="InterPro" id="IPR012340">
    <property type="entry name" value="NA-bd_OB-fold"/>
</dbReference>
<evidence type="ECO:0000313" key="2">
    <source>
        <dbReference type="Proteomes" id="UP000241769"/>
    </source>
</evidence>
<reference evidence="1 2" key="1">
    <citation type="journal article" date="2018" name="Genome Biol. Evol.">
        <title>Multiple Roots of Fruiting Body Formation in Amoebozoa.</title>
        <authorList>
            <person name="Hillmann F."/>
            <person name="Forbes G."/>
            <person name="Novohradska S."/>
            <person name="Ferling I."/>
            <person name="Riege K."/>
            <person name="Groth M."/>
            <person name="Westermann M."/>
            <person name="Marz M."/>
            <person name="Spaller T."/>
            <person name="Winckler T."/>
            <person name="Schaap P."/>
            <person name="Glockner G."/>
        </authorList>
    </citation>
    <scope>NUCLEOTIDE SEQUENCE [LARGE SCALE GENOMIC DNA]</scope>
    <source>
        <strain evidence="1 2">Jena</strain>
    </source>
</reference>
<sequence length="123" mass="13991">MEETETIRPATILFIHEFQEFNVQTGDPIRTLGRVKELDASNGDLVIDYNKSRLTVNTSLTPDFQCEIGSTYWFVGEADKRDNGAFILNARIIVNADGLDTVLYERALAHRAPSLLRRHNEPR</sequence>
<name>A0A2P6NKL3_9EUKA</name>
<dbReference type="GO" id="GO:0003697">
    <property type="term" value="F:single-stranded DNA binding"/>
    <property type="evidence" value="ECO:0007669"/>
    <property type="project" value="InterPro"/>
</dbReference>
<dbReference type="Proteomes" id="UP000241769">
    <property type="component" value="Unassembled WGS sequence"/>
</dbReference>
<proteinExistence type="predicted"/>
<dbReference type="Pfam" id="PF15490">
    <property type="entry name" value="Ten1_2"/>
    <property type="match status" value="1"/>
</dbReference>
<protein>
    <submittedName>
        <fullName evidence="1">Uncharacterized protein</fullName>
    </submittedName>
</protein>
<dbReference type="InParanoid" id="A0A2P6NKL3"/>
<comment type="caution">
    <text evidence="1">The sequence shown here is derived from an EMBL/GenBank/DDBJ whole genome shotgun (WGS) entry which is preliminary data.</text>
</comment>